<comment type="caution">
    <text evidence="2">The sequence shown here is derived from an EMBL/GenBank/DDBJ whole genome shotgun (WGS) entry which is preliminary data.</text>
</comment>
<name>A0AA38GNS8_TAXCH</name>
<organism evidence="2 3">
    <name type="scientific">Taxus chinensis</name>
    <name type="common">Chinese yew</name>
    <name type="synonym">Taxus wallichiana var. chinensis</name>
    <dbReference type="NCBI Taxonomy" id="29808"/>
    <lineage>
        <taxon>Eukaryota</taxon>
        <taxon>Viridiplantae</taxon>
        <taxon>Streptophyta</taxon>
        <taxon>Embryophyta</taxon>
        <taxon>Tracheophyta</taxon>
        <taxon>Spermatophyta</taxon>
        <taxon>Pinopsida</taxon>
        <taxon>Pinidae</taxon>
        <taxon>Conifers II</taxon>
        <taxon>Cupressales</taxon>
        <taxon>Taxaceae</taxon>
        <taxon>Taxus</taxon>
    </lineage>
</organism>
<evidence type="ECO:0000256" key="1">
    <source>
        <dbReference type="SAM" id="MobiDB-lite"/>
    </source>
</evidence>
<accession>A0AA38GNS8</accession>
<reference evidence="2 3" key="1">
    <citation type="journal article" date="2021" name="Nat. Plants">
        <title>The Taxus genome provides insights into paclitaxel biosynthesis.</title>
        <authorList>
            <person name="Xiong X."/>
            <person name="Gou J."/>
            <person name="Liao Q."/>
            <person name="Li Y."/>
            <person name="Zhou Q."/>
            <person name="Bi G."/>
            <person name="Li C."/>
            <person name="Du R."/>
            <person name="Wang X."/>
            <person name="Sun T."/>
            <person name="Guo L."/>
            <person name="Liang H."/>
            <person name="Lu P."/>
            <person name="Wu Y."/>
            <person name="Zhang Z."/>
            <person name="Ro D.K."/>
            <person name="Shang Y."/>
            <person name="Huang S."/>
            <person name="Yan J."/>
        </authorList>
    </citation>
    <scope>NUCLEOTIDE SEQUENCE [LARGE SCALE GENOMIC DNA]</scope>
    <source>
        <strain evidence="2">Ta-2019</strain>
    </source>
</reference>
<keyword evidence="3" id="KW-1185">Reference proteome</keyword>
<feature type="region of interest" description="Disordered" evidence="1">
    <location>
        <begin position="1"/>
        <end position="33"/>
    </location>
</feature>
<feature type="non-terminal residue" evidence="2">
    <location>
        <position position="1"/>
    </location>
</feature>
<feature type="non-terminal residue" evidence="2">
    <location>
        <position position="81"/>
    </location>
</feature>
<evidence type="ECO:0000313" key="3">
    <source>
        <dbReference type="Proteomes" id="UP000824469"/>
    </source>
</evidence>
<sequence>KNKISVLESIKQSAPKAESSTTKGAKNDKKKGKALVARVAPSSTWIIDFGASRHMSSLHVEFSNIEPCGMSQIMMGNDTTN</sequence>
<proteinExistence type="predicted"/>
<dbReference type="Proteomes" id="UP000824469">
    <property type="component" value="Unassembled WGS sequence"/>
</dbReference>
<gene>
    <name evidence="2" type="ORF">KI387_005736</name>
</gene>
<dbReference type="EMBL" id="JAHRHJ020000002">
    <property type="protein sequence ID" value="KAH9325558.1"/>
    <property type="molecule type" value="Genomic_DNA"/>
</dbReference>
<protein>
    <submittedName>
        <fullName evidence="2">Uncharacterized protein</fullName>
    </submittedName>
</protein>
<evidence type="ECO:0000313" key="2">
    <source>
        <dbReference type="EMBL" id="KAH9325558.1"/>
    </source>
</evidence>
<dbReference type="AlphaFoldDB" id="A0AA38GNS8"/>